<reference evidence="3" key="2">
    <citation type="journal article" date="2017" name="Nat. Plants">
        <title>The Aegilops tauschii genome reveals multiple impacts of transposons.</title>
        <authorList>
            <person name="Zhao G."/>
            <person name="Zou C."/>
            <person name="Li K."/>
            <person name="Wang K."/>
            <person name="Li T."/>
            <person name="Gao L."/>
            <person name="Zhang X."/>
            <person name="Wang H."/>
            <person name="Yang Z."/>
            <person name="Liu X."/>
            <person name="Jiang W."/>
            <person name="Mao L."/>
            <person name="Kong X."/>
            <person name="Jiao Y."/>
            <person name="Jia J."/>
        </authorList>
    </citation>
    <scope>NUCLEOTIDE SEQUENCE [LARGE SCALE GENOMIC DNA]</scope>
    <source>
        <strain evidence="3">cv. AL8/78</strain>
    </source>
</reference>
<dbReference type="EnsemblPlants" id="AET4Gv20284300.2">
    <property type="protein sequence ID" value="AET4Gv20284300.2"/>
    <property type="gene ID" value="AET4Gv20284300"/>
</dbReference>
<keyword evidence="3" id="KW-1185">Reference proteome</keyword>
<reference evidence="2" key="5">
    <citation type="journal article" date="2021" name="G3 (Bethesda)">
        <title>Aegilops tauschii genome assembly Aet v5.0 features greater sequence contiguity and improved annotation.</title>
        <authorList>
            <person name="Wang L."/>
            <person name="Zhu T."/>
            <person name="Rodriguez J.C."/>
            <person name="Deal K.R."/>
            <person name="Dubcovsky J."/>
            <person name="McGuire P.E."/>
            <person name="Lux T."/>
            <person name="Spannagl M."/>
            <person name="Mayer K.F.X."/>
            <person name="Baldrich P."/>
            <person name="Meyers B.C."/>
            <person name="Huo N."/>
            <person name="Gu Y.Q."/>
            <person name="Zhou H."/>
            <person name="Devos K.M."/>
            <person name="Bennetzen J.L."/>
            <person name="Unver T."/>
            <person name="Budak H."/>
            <person name="Gulick P.J."/>
            <person name="Galiba G."/>
            <person name="Kalapos B."/>
            <person name="Nelson D.R."/>
            <person name="Li P."/>
            <person name="You F.M."/>
            <person name="Luo M.C."/>
            <person name="Dvorak J."/>
        </authorList>
    </citation>
    <scope>NUCLEOTIDE SEQUENCE [LARGE SCALE GENOMIC DNA]</scope>
    <source>
        <strain evidence="2">cv. AL8/78</strain>
    </source>
</reference>
<dbReference type="AlphaFoldDB" id="A0A453HSU0"/>
<dbReference type="Proteomes" id="UP000015105">
    <property type="component" value="Chromosome 4D"/>
</dbReference>
<organism evidence="2 3">
    <name type="scientific">Aegilops tauschii subsp. strangulata</name>
    <name type="common">Goatgrass</name>
    <dbReference type="NCBI Taxonomy" id="200361"/>
    <lineage>
        <taxon>Eukaryota</taxon>
        <taxon>Viridiplantae</taxon>
        <taxon>Streptophyta</taxon>
        <taxon>Embryophyta</taxon>
        <taxon>Tracheophyta</taxon>
        <taxon>Spermatophyta</taxon>
        <taxon>Magnoliopsida</taxon>
        <taxon>Liliopsida</taxon>
        <taxon>Poales</taxon>
        <taxon>Poaceae</taxon>
        <taxon>BOP clade</taxon>
        <taxon>Pooideae</taxon>
        <taxon>Triticodae</taxon>
        <taxon>Triticeae</taxon>
        <taxon>Triticinae</taxon>
        <taxon>Aegilops</taxon>
    </lineage>
</organism>
<name>A0A453HSU0_AEGTS</name>
<evidence type="ECO:0000256" key="1">
    <source>
        <dbReference type="SAM" id="MobiDB-lite"/>
    </source>
</evidence>
<accession>A0A453HSU0</accession>
<reference evidence="2" key="4">
    <citation type="submission" date="2019-03" db="UniProtKB">
        <authorList>
            <consortium name="EnsemblPlants"/>
        </authorList>
    </citation>
    <scope>IDENTIFICATION</scope>
</reference>
<feature type="region of interest" description="Disordered" evidence="1">
    <location>
        <begin position="35"/>
        <end position="57"/>
    </location>
</feature>
<reference evidence="2" key="3">
    <citation type="journal article" date="2017" name="Nature">
        <title>Genome sequence of the progenitor of the wheat D genome Aegilops tauschii.</title>
        <authorList>
            <person name="Luo M.C."/>
            <person name="Gu Y.Q."/>
            <person name="Puiu D."/>
            <person name="Wang H."/>
            <person name="Twardziok S.O."/>
            <person name="Deal K.R."/>
            <person name="Huo N."/>
            <person name="Zhu T."/>
            <person name="Wang L."/>
            <person name="Wang Y."/>
            <person name="McGuire P.E."/>
            <person name="Liu S."/>
            <person name="Long H."/>
            <person name="Ramasamy R.K."/>
            <person name="Rodriguez J.C."/>
            <person name="Van S.L."/>
            <person name="Yuan L."/>
            <person name="Wang Z."/>
            <person name="Xia Z."/>
            <person name="Xiao L."/>
            <person name="Anderson O.D."/>
            <person name="Ouyang S."/>
            <person name="Liang Y."/>
            <person name="Zimin A.V."/>
            <person name="Pertea G."/>
            <person name="Qi P."/>
            <person name="Bennetzen J.L."/>
            <person name="Dai X."/>
            <person name="Dawson M.W."/>
            <person name="Muller H.G."/>
            <person name="Kugler K."/>
            <person name="Rivarola-Duarte L."/>
            <person name="Spannagl M."/>
            <person name="Mayer K.F.X."/>
            <person name="Lu F.H."/>
            <person name="Bevan M.W."/>
            <person name="Leroy P."/>
            <person name="Li P."/>
            <person name="You F.M."/>
            <person name="Sun Q."/>
            <person name="Liu Z."/>
            <person name="Lyons E."/>
            <person name="Wicker T."/>
            <person name="Salzberg S.L."/>
            <person name="Devos K.M."/>
            <person name="Dvorak J."/>
        </authorList>
    </citation>
    <scope>NUCLEOTIDE SEQUENCE [LARGE SCALE GENOMIC DNA]</scope>
    <source>
        <strain evidence="2">cv. AL8/78</strain>
    </source>
</reference>
<dbReference type="Gramene" id="AET4Gv20284300.2">
    <property type="protein sequence ID" value="AET4Gv20284300.2"/>
    <property type="gene ID" value="AET4Gv20284300"/>
</dbReference>
<evidence type="ECO:0000313" key="3">
    <source>
        <dbReference type="Proteomes" id="UP000015105"/>
    </source>
</evidence>
<evidence type="ECO:0000313" key="2">
    <source>
        <dbReference type="EnsemblPlants" id="AET4Gv20284300.2"/>
    </source>
</evidence>
<reference evidence="3" key="1">
    <citation type="journal article" date="2014" name="Science">
        <title>Ancient hybridizations among the ancestral genomes of bread wheat.</title>
        <authorList>
            <consortium name="International Wheat Genome Sequencing Consortium,"/>
            <person name="Marcussen T."/>
            <person name="Sandve S.R."/>
            <person name="Heier L."/>
            <person name="Spannagl M."/>
            <person name="Pfeifer M."/>
            <person name="Jakobsen K.S."/>
            <person name="Wulff B.B."/>
            <person name="Steuernagel B."/>
            <person name="Mayer K.F."/>
            <person name="Olsen O.A."/>
        </authorList>
    </citation>
    <scope>NUCLEOTIDE SEQUENCE [LARGE SCALE GENOMIC DNA]</scope>
    <source>
        <strain evidence="3">cv. AL8/78</strain>
    </source>
</reference>
<protein>
    <submittedName>
        <fullName evidence="2">Uncharacterized protein</fullName>
    </submittedName>
</protein>
<sequence>SVCVCFTLRSPLTSLGWGAFFRVTPVRPDRLTDCSSLSLTSPRQSTTNHADNSPSPAATTFQFHLQIPFLPSPYIPSPHRNCCHPSSSSSSRCCAGSQVPYPSIQFPFIPSSWNA</sequence>
<proteinExistence type="predicted"/>